<reference evidence="2 3" key="1">
    <citation type="submission" date="2023-01" db="EMBL/GenBank/DDBJ databases">
        <title>Analysis of 21 Apiospora genomes using comparative genomics revels a genus with tremendous synthesis potential of carbohydrate active enzymes and secondary metabolites.</title>
        <authorList>
            <person name="Sorensen T."/>
        </authorList>
    </citation>
    <scope>NUCLEOTIDE SEQUENCE [LARGE SCALE GENOMIC DNA]</scope>
    <source>
        <strain evidence="2 3">CBS 135458</strain>
    </source>
</reference>
<name>A0ABR1T4H3_9PEZI</name>
<organism evidence="2 3">
    <name type="scientific">Apiospora phragmitis</name>
    <dbReference type="NCBI Taxonomy" id="2905665"/>
    <lineage>
        <taxon>Eukaryota</taxon>
        <taxon>Fungi</taxon>
        <taxon>Dikarya</taxon>
        <taxon>Ascomycota</taxon>
        <taxon>Pezizomycotina</taxon>
        <taxon>Sordariomycetes</taxon>
        <taxon>Xylariomycetidae</taxon>
        <taxon>Amphisphaeriales</taxon>
        <taxon>Apiosporaceae</taxon>
        <taxon>Apiospora</taxon>
    </lineage>
</organism>
<evidence type="ECO:0000256" key="1">
    <source>
        <dbReference type="SAM" id="MobiDB-lite"/>
    </source>
</evidence>
<evidence type="ECO:0000313" key="3">
    <source>
        <dbReference type="Proteomes" id="UP001480595"/>
    </source>
</evidence>
<sequence length="195" mass="21766">MGHAAPCRLRQAHRGAAHGIHPALGLGSRGGRQPVQLHSNTKSNNDGPPLLVDPWRSRWAPPPTNPYICSTCFDRRHRPHPHPAPSKFSLPCLCARRANLQVLLMCRRWYAEAGRVFYVRNTFAFADPRECVEFLTTLAPRWRRLISQVSLLALAARDYVPESAARELEMVQVPTEGDAGLARALALLRELPALT</sequence>
<dbReference type="EMBL" id="JAQQWL010000015">
    <property type="protein sequence ID" value="KAK8041505.1"/>
    <property type="molecule type" value="Genomic_DNA"/>
</dbReference>
<keyword evidence="3" id="KW-1185">Reference proteome</keyword>
<dbReference type="RefSeq" id="XP_066709050.1">
    <property type="nucleotide sequence ID" value="XM_066865921.1"/>
</dbReference>
<comment type="caution">
    <text evidence="2">The sequence shown here is derived from an EMBL/GenBank/DDBJ whole genome shotgun (WGS) entry which is preliminary data.</text>
</comment>
<feature type="compositionally biased region" description="Polar residues" evidence="1">
    <location>
        <begin position="36"/>
        <end position="46"/>
    </location>
</feature>
<dbReference type="GeneID" id="92098984"/>
<feature type="region of interest" description="Disordered" evidence="1">
    <location>
        <begin position="20"/>
        <end position="48"/>
    </location>
</feature>
<protein>
    <submittedName>
        <fullName evidence="2">Uncharacterized protein</fullName>
    </submittedName>
</protein>
<gene>
    <name evidence="2" type="ORF">PG994_014512</name>
</gene>
<accession>A0ABR1T4H3</accession>
<evidence type="ECO:0000313" key="2">
    <source>
        <dbReference type="EMBL" id="KAK8041505.1"/>
    </source>
</evidence>
<proteinExistence type="predicted"/>
<dbReference type="Proteomes" id="UP001480595">
    <property type="component" value="Unassembled WGS sequence"/>
</dbReference>